<evidence type="ECO:0000256" key="5">
    <source>
        <dbReference type="ARBA" id="ARBA00023242"/>
    </source>
</evidence>
<evidence type="ECO:0000256" key="3">
    <source>
        <dbReference type="ARBA" id="ARBA00022771"/>
    </source>
</evidence>
<sequence length="310" mass="36116">VIHGNHPFSTVDEEHFKKMLIELNSNYSPLSRTTLNSNIQKLFKEKQKEVIDILKTVKNKISVTFDFWTSVTNKPYVVVTAHFISNSTLQSIILDFDLIPYPHKSENVLDIIQDIFDLYSLKKKIISITTDNEKANVKCLQLLLLFNENYEDLVHTRCFAHVLNLAVKKGLQEINDPVSSVSKLVNQINFSGKKKQTYFEACTTLNMPQLALLKEIDIRWNSTYLMLKRAFEMKDVLNYLCQNNTDFQRYLIEDSKWNQVKLLIDFLLPFYDATLLLSKSRYPSIYYVIPILDILINETSNVETNDDLVR</sequence>
<dbReference type="InterPro" id="IPR012337">
    <property type="entry name" value="RNaseH-like_sf"/>
</dbReference>
<reference evidence="6" key="1">
    <citation type="submission" date="2015-09" db="EMBL/GenBank/DDBJ databases">
        <title>De novo assembly of Pectinophora gossypiella (Pink Bollworm) gut transcriptome.</title>
        <authorList>
            <person name="Tassone E.E."/>
        </authorList>
    </citation>
    <scope>NUCLEOTIDE SEQUENCE</scope>
</reference>
<evidence type="ECO:0000256" key="2">
    <source>
        <dbReference type="ARBA" id="ARBA00022723"/>
    </source>
</evidence>
<dbReference type="EMBL" id="GDQN01006523">
    <property type="protein sequence ID" value="JAT84531.1"/>
    <property type="molecule type" value="Transcribed_RNA"/>
</dbReference>
<feature type="non-terminal residue" evidence="6">
    <location>
        <position position="1"/>
    </location>
</feature>
<dbReference type="AlphaFoldDB" id="A0A1E1WCE5"/>
<evidence type="ECO:0000313" key="6">
    <source>
        <dbReference type="EMBL" id="JAT84531.1"/>
    </source>
</evidence>
<feature type="non-terminal residue" evidence="6">
    <location>
        <position position="310"/>
    </location>
</feature>
<keyword evidence="5" id="KW-0539">Nucleus</keyword>
<dbReference type="InterPro" id="IPR052035">
    <property type="entry name" value="ZnF_BED_domain_contain"/>
</dbReference>
<evidence type="ECO:0008006" key="7">
    <source>
        <dbReference type="Google" id="ProtNLM"/>
    </source>
</evidence>
<name>A0A1E1WCE5_PECGO</name>
<dbReference type="PANTHER" id="PTHR46481">
    <property type="entry name" value="ZINC FINGER BED DOMAIN-CONTAINING PROTEIN 4"/>
    <property type="match status" value="1"/>
</dbReference>
<dbReference type="OrthoDB" id="1607513at2759"/>
<organism evidence="6">
    <name type="scientific">Pectinophora gossypiella</name>
    <name type="common">Cotton pink bollworm</name>
    <name type="synonym">Depressaria gossypiella</name>
    <dbReference type="NCBI Taxonomy" id="13191"/>
    <lineage>
        <taxon>Eukaryota</taxon>
        <taxon>Metazoa</taxon>
        <taxon>Ecdysozoa</taxon>
        <taxon>Arthropoda</taxon>
        <taxon>Hexapoda</taxon>
        <taxon>Insecta</taxon>
        <taxon>Pterygota</taxon>
        <taxon>Neoptera</taxon>
        <taxon>Endopterygota</taxon>
        <taxon>Lepidoptera</taxon>
        <taxon>Glossata</taxon>
        <taxon>Ditrysia</taxon>
        <taxon>Gelechioidea</taxon>
        <taxon>Gelechiidae</taxon>
        <taxon>Apatetrinae</taxon>
        <taxon>Pectinophora</taxon>
    </lineage>
</organism>
<evidence type="ECO:0000256" key="4">
    <source>
        <dbReference type="ARBA" id="ARBA00022833"/>
    </source>
</evidence>
<keyword evidence="3" id="KW-0863">Zinc-finger</keyword>
<gene>
    <name evidence="6" type="ORF">g.6658</name>
</gene>
<keyword evidence="4" id="KW-0862">Zinc</keyword>
<proteinExistence type="predicted"/>
<evidence type="ECO:0000256" key="1">
    <source>
        <dbReference type="ARBA" id="ARBA00004123"/>
    </source>
</evidence>
<dbReference type="SUPFAM" id="SSF53098">
    <property type="entry name" value="Ribonuclease H-like"/>
    <property type="match status" value="1"/>
</dbReference>
<comment type="subcellular location">
    <subcellularLocation>
        <location evidence="1">Nucleus</location>
    </subcellularLocation>
</comment>
<accession>A0A1E1WCE5</accession>
<keyword evidence="2" id="KW-0479">Metal-binding</keyword>
<dbReference type="PANTHER" id="PTHR46481:SF10">
    <property type="entry name" value="ZINC FINGER BED DOMAIN-CONTAINING PROTEIN 39"/>
    <property type="match status" value="1"/>
</dbReference>
<dbReference type="GO" id="GO:0005634">
    <property type="term" value="C:nucleus"/>
    <property type="evidence" value="ECO:0007669"/>
    <property type="project" value="UniProtKB-SubCell"/>
</dbReference>
<dbReference type="GO" id="GO:0008270">
    <property type="term" value="F:zinc ion binding"/>
    <property type="evidence" value="ECO:0007669"/>
    <property type="project" value="UniProtKB-KW"/>
</dbReference>
<protein>
    <recommendedName>
        <fullName evidence="7">DUF659 domain-containing protein</fullName>
    </recommendedName>
</protein>